<evidence type="ECO:0000256" key="1">
    <source>
        <dbReference type="ARBA" id="ARBA00004170"/>
    </source>
</evidence>
<evidence type="ECO:0000256" key="2">
    <source>
        <dbReference type="ARBA" id="ARBA00005975"/>
    </source>
</evidence>
<protein>
    <recommendedName>
        <fullName evidence="6">LITAF domain-containing protein</fullName>
    </recommendedName>
</protein>
<feature type="domain" description="LITAF" evidence="6">
    <location>
        <begin position="131"/>
        <end position="214"/>
    </location>
</feature>
<reference evidence="7" key="1">
    <citation type="submission" date="2021-01" db="EMBL/GenBank/DDBJ databases">
        <authorList>
            <person name="Corre E."/>
            <person name="Pelletier E."/>
            <person name="Niang G."/>
            <person name="Scheremetjew M."/>
            <person name="Finn R."/>
            <person name="Kale V."/>
            <person name="Holt S."/>
            <person name="Cochrane G."/>
            <person name="Meng A."/>
            <person name="Brown T."/>
            <person name="Cohen L."/>
        </authorList>
    </citation>
    <scope>NUCLEOTIDE SEQUENCE</scope>
    <source>
        <strain evidence="7">10249 10 AB</strain>
    </source>
</reference>
<keyword evidence="5" id="KW-0472">Membrane</keyword>
<organism evidence="7">
    <name type="scientific">Pseudo-nitzschia australis</name>
    <dbReference type="NCBI Taxonomy" id="44445"/>
    <lineage>
        <taxon>Eukaryota</taxon>
        <taxon>Sar</taxon>
        <taxon>Stramenopiles</taxon>
        <taxon>Ochrophyta</taxon>
        <taxon>Bacillariophyta</taxon>
        <taxon>Bacillariophyceae</taxon>
        <taxon>Bacillariophycidae</taxon>
        <taxon>Bacillariales</taxon>
        <taxon>Bacillariaceae</taxon>
        <taxon>Pseudo-nitzschia</taxon>
    </lineage>
</organism>
<dbReference type="AlphaFoldDB" id="A0A7S4AKU2"/>
<dbReference type="PANTHER" id="PTHR23292:SF6">
    <property type="entry name" value="FI16602P1-RELATED"/>
    <property type="match status" value="1"/>
</dbReference>
<evidence type="ECO:0000313" key="7">
    <source>
        <dbReference type="EMBL" id="CAE0719047.1"/>
    </source>
</evidence>
<evidence type="ECO:0000256" key="4">
    <source>
        <dbReference type="ARBA" id="ARBA00022833"/>
    </source>
</evidence>
<evidence type="ECO:0000259" key="6">
    <source>
        <dbReference type="PROSITE" id="PS51837"/>
    </source>
</evidence>
<comment type="subcellular location">
    <subcellularLocation>
        <location evidence="1">Membrane</location>
        <topology evidence="1">Peripheral membrane protein</topology>
    </subcellularLocation>
</comment>
<dbReference type="PROSITE" id="PS51837">
    <property type="entry name" value="LITAF"/>
    <property type="match status" value="1"/>
</dbReference>
<dbReference type="GO" id="GO:0008270">
    <property type="term" value="F:zinc ion binding"/>
    <property type="evidence" value="ECO:0007669"/>
    <property type="project" value="TreeGrafter"/>
</dbReference>
<gene>
    <name evidence="7" type="ORF">PAUS00366_LOCUS11801</name>
</gene>
<dbReference type="InterPro" id="IPR006629">
    <property type="entry name" value="LITAF"/>
</dbReference>
<keyword evidence="3" id="KW-0479">Metal-binding</keyword>
<keyword evidence="4" id="KW-0862">Zinc</keyword>
<dbReference type="EMBL" id="HBIX01016306">
    <property type="protein sequence ID" value="CAE0719047.1"/>
    <property type="molecule type" value="Transcribed_RNA"/>
</dbReference>
<comment type="similarity">
    <text evidence="2">Belongs to the CDIP1/LITAF family.</text>
</comment>
<dbReference type="Pfam" id="PF10601">
    <property type="entry name" value="zf-LITAF-like"/>
    <property type="match status" value="1"/>
</dbReference>
<dbReference type="InterPro" id="IPR037519">
    <property type="entry name" value="LITAF_fam"/>
</dbReference>
<dbReference type="GO" id="GO:0016020">
    <property type="term" value="C:membrane"/>
    <property type="evidence" value="ECO:0007669"/>
    <property type="project" value="UniProtKB-SubCell"/>
</dbReference>
<sequence length="224" mass="24468">MPCRAVHESRYFSQTPILFSFWSIAHKTNQSIDIFRSIVSTMCTLQSHNTFHTDTTNTEYAQLAESIPVATAIITNEPTTAYQSNVAQATAPIAPSEDVKPNGPCQGMKKCGGGGWWASSKPAATATAATSSNQYSDDDPTISRFPMMMRECPNCHRESRTRVVTAPSAKTWVASGIMVAVFWPLCWIPLVSDSCKETDHFCVSCGAKVGHVGAFEDCCVERRS</sequence>
<name>A0A7S4AKU2_9STRA</name>
<dbReference type="SMART" id="SM00714">
    <property type="entry name" value="LITAF"/>
    <property type="match status" value="1"/>
</dbReference>
<dbReference type="PANTHER" id="PTHR23292">
    <property type="entry name" value="LIPOPOLYSACCHARIDE-INDUCED TUMOR NECROSIS FACTOR-ALPHA FACTOR"/>
    <property type="match status" value="1"/>
</dbReference>
<proteinExistence type="inferred from homology"/>
<evidence type="ECO:0000256" key="5">
    <source>
        <dbReference type="ARBA" id="ARBA00023136"/>
    </source>
</evidence>
<evidence type="ECO:0000256" key="3">
    <source>
        <dbReference type="ARBA" id="ARBA00022723"/>
    </source>
</evidence>
<accession>A0A7S4AKU2</accession>